<name>A0ABS8UPR6_DATST</name>
<protein>
    <submittedName>
        <fullName evidence="1">Uncharacterized protein</fullName>
    </submittedName>
</protein>
<evidence type="ECO:0000313" key="1">
    <source>
        <dbReference type="EMBL" id="MCD9560919.1"/>
    </source>
</evidence>
<accession>A0ABS8UPR6</accession>
<dbReference type="Proteomes" id="UP000823775">
    <property type="component" value="Unassembled WGS sequence"/>
</dbReference>
<feature type="non-terminal residue" evidence="1">
    <location>
        <position position="1"/>
    </location>
</feature>
<keyword evidence="2" id="KW-1185">Reference proteome</keyword>
<sequence length="55" mass="6029">SSISAAVDPLEQYEHHCSGFGDYFSISPWQDPDHYHGLAAVGNSPLQRFPKPVAT</sequence>
<dbReference type="EMBL" id="JACEIK010002398">
    <property type="protein sequence ID" value="MCD9560919.1"/>
    <property type="molecule type" value="Genomic_DNA"/>
</dbReference>
<comment type="caution">
    <text evidence="1">The sequence shown here is derived from an EMBL/GenBank/DDBJ whole genome shotgun (WGS) entry which is preliminary data.</text>
</comment>
<proteinExistence type="predicted"/>
<reference evidence="1 2" key="1">
    <citation type="journal article" date="2021" name="BMC Genomics">
        <title>Datura genome reveals duplications of psychoactive alkaloid biosynthetic genes and high mutation rate following tissue culture.</title>
        <authorList>
            <person name="Rajewski A."/>
            <person name="Carter-House D."/>
            <person name="Stajich J."/>
            <person name="Litt A."/>
        </authorList>
    </citation>
    <scope>NUCLEOTIDE SEQUENCE [LARGE SCALE GENOMIC DNA]</scope>
    <source>
        <strain evidence="1">AR-01</strain>
    </source>
</reference>
<gene>
    <name evidence="1" type="ORF">HAX54_019744</name>
</gene>
<organism evidence="1 2">
    <name type="scientific">Datura stramonium</name>
    <name type="common">Jimsonweed</name>
    <name type="synonym">Common thornapple</name>
    <dbReference type="NCBI Taxonomy" id="4076"/>
    <lineage>
        <taxon>Eukaryota</taxon>
        <taxon>Viridiplantae</taxon>
        <taxon>Streptophyta</taxon>
        <taxon>Embryophyta</taxon>
        <taxon>Tracheophyta</taxon>
        <taxon>Spermatophyta</taxon>
        <taxon>Magnoliopsida</taxon>
        <taxon>eudicotyledons</taxon>
        <taxon>Gunneridae</taxon>
        <taxon>Pentapetalae</taxon>
        <taxon>asterids</taxon>
        <taxon>lamiids</taxon>
        <taxon>Solanales</taxon>
        <taxon>Solanaceae</taxon>
        <taxon>Solanoideae</taxon>
        <taxon>Datureae</taxon>
        <taxon>Datura</taxon>
    </lineage>
</organism>
<evidence type="ECO:0000313" key="2">
    <source>
        <dbReference type="Proteomes" id="UP000823775"/>
    </source>
</evidence>